<name>A0AAW9IKH3_CLOPF</name>
<feature type="transmembrane region" description="Helical" evidence="1">
    <location>
        <begin position="89"/>
        <end position="109"/>
    </location>
</feature>
<keyword evidence="1" id="KW-0472">Membrane</keyword>
<reference evidence="2" key="1">
    <citation type="submission" date="2019-11" db="EMBL/GenBank/DDBJ databases">
        <title>Characterization of Clostridium perfringens isolates from swine manure treated agricultural soils.</title>
        <authorList>
            <person name="Wushke S.T."/>
        </authorList>
    </citation>
    <scope>NUCLEOTIDE SEQUENCE</scope>
    <source>
        <strain evidence="2">X26</strain>
    </source>
</reference>
<dbReference type="AlphaFoldDB" id="A0AAW9IKH3"/>
<feature type="transmembrane region" description="Helical" evidence="1">
    <location>
        <begin position="12"/>
        <end position="35"/>
    </location>
</feature>
<keyword evidence="1" id="KW-0812">Transmembrane</keyword>
<protein>
    <recommendedName>
        <fullName evidence="4">CPBP family intramembrane metalloprotease</fullName>
    </recommendedName>
</protein>
<dbReference type="Proteomes" id="UP001291306">
    <property type="component" value="Unassembled WGS sequence"/>
</dbReference>
<gene>
    <name evidence="2" type="ORF">GNF79_21325</name>
</gene>
<evidence type="ECO:0000313" key="2">
    <source>
        <dbReference type="EMBL" id="MDZ5001544.1"/>
    </source>
</evidence>
<keyword evidence="1" id="KW-1133">Transmembrane helix</keyword>
<feature type="non-terminal residue" evidence="2">
    <location>
        <position position="110"/>
    </location>
</feature>
<evidence type="ECO:0000256" key="1">
    <source>
        <dbReference type="SAM" id="Phobius"/>
    </source>
</evidence>
<organism evidence="2 3">
    <name type="scientific">Clostridium perfringens</name>
    <dbReference type="NCBI Taxonomy" id="1502"/>
    <lineage>
        <taxon>Bacteria</taxon>
        <taxon>Bacillati</taxon>
        <taxon>Bacillota</taxon>
        <taxon>Clostridia</taxon>
        <taxon>Eubacteriales</taxon>
        <taxon>Clostridiaceae</taxon>
        <taxon>Clostridium</taxon>
    </lineage>
</organism>
<evidence type="ECO:0000313" key="3">
    <source>
        <dbReference type="Proteomes" id="UP001291306"/>
    </source>
</evidence>
<accession>A0AAW9IKH3</accession>
<feature type="transmembrane region" description="Helical" evidence="1">
    <location>
        <begin position="47"/>
        <end position="68"/>
    </location>
</feature>
<comment type="caution">
    <text evidence="2">The sequence shown here is derived from an EMBL/GenBank/DDBJ whole genome shotgun (WGS) entry which is preliminary data.</text>
</comment>
<proteinExistence type="predicted"/>
<sequence length="110" mass="12480">MKSISKLISNLITIAYGVICMPLLILMAIIFPIMVTSDAFKIISSGYTVTGDYISLLIGMTMIMYFSLRFRALRRIYMIFPSLFETIKYLLIASIFIGIGTEILNWSYIA</sequence>
<dbReference type="EMBL" id="WNVC01001533">
    <property type="protein sequence ID" value="MDZ5001544.1"/>
    <property type="molecule type" value="Genomic_DNA"/>
</dbReference>
<dbReference type="RefSeq" id="WP_322459592.1">
    <property type="nucleotide sequence ID" value="NZ_WNVC01001533.1"/>
</dbReference>
<evidence type="ECO:0008006" key="4">
    <source>
        <dbReference type="Google" id="ProtNLM"/>
    </source>
</evidence>